<dbReference type="VEuPathDB" id="PlasmoDB:PBANKA_0939300"/>
<dbReference type="OrthoDB" id="188741at2759"/>
<dbReference type="Proteomes" id="UP000069549">
    <property type="component" value="Chromosome 9"/>
</dbReference>
<feature type="coiled-coil region" evidence="1">
    <location>
        <begin position="777"/>
        <end position="874"/>
    </location>
</feature>
<dbReference type="Proteomes" id="UP000219860">
    <property type="component" value="Chromosome 9"/>
</dbReference>
<evidence type="ECO:0000313" key="10">
    <source>
        <dbReference type="Proteomes" id="UP000220214"/>
    </source>
</evidence>
<evidence type="ECO:0000313" key="7">
    <source>
        <dbReference type="Proteomes" id="UP000069549"/>
    </source>
</evidence>
<sequence>MSFLYTLFLYFCVKKNDSNLIKKIEKFIIFCLYIKFSKHNLSIRKNMENIYDIKIDKKIEKEKKHNESKNACDKIIKVVDKENKNPIKFLKKKENVNVDIYNMKENNKEKYVTIYPNKGNVIIEGNKNEENNYEKTQYINIKSFMDEKYENIKQWEIDEQIRKRESTDKFEDTINSSSSKTEGIEDNDNNENKSEIFNNLKEKEKKILNSSKLSKLKDILYNQLVKKRKLLDEKLRVKIYEKNKLEENVNNLGLELFRINKENDDLEKREKELINSIKNIKSDKTKKINENKKMNMEYNNEMMSLKKEINYYAEIYNKFNNNLLELNNLKKYYENIYDKTKVNENVILSQEGRDKIKEIKINKRENIINKMNHEINEIQTYINIKRDLQKNSETELKNLQVLINDEKREREIIQKNKNNIIKMLNDSINNMKKRDEIIDEIHKKLNILKINVLELEKSNEQVKKENNVEKEKRENLIIELKILKKKIHKIEKNKKELNKCVENISNFNDKIKINIQNEQTKCENLNEKIKNINKNIQNNENKIKEMKNNINKEVDNIISMYTEKIKTSHFCSKTKHDIKNVKEDIIKKENEIANYKNLIIRIKIQQILENTKIENMQNKRNKLNKEFNEKNNLLTQYEYVIKKNHYIIENKQTEVDRLNEELDKKMNKKNLDGNNNLGSGFTSTVPITLEIKIQKLNKEISEILKKSRILEKDWFLKQSEMIKIQNENNQINEEILKGNDLYLILGQKKCELEENFNNLQSSVKKINKNILHIRLQLERFECKNNDMLEKVNKINNDILKWNENANIKKEKYKNIQNKLKNDIFKLKKDKDKYQQNLLDYENQILIFENKIHEKKKLQEIIKQYEENKDIIYLKKQIQHKNEFIENIKKKQNSILANIKLALNKRNDLDDKKELFQKNFENGVNVSFKIQHEISMIKKNIKTKKKKRQNLYTHFEQITQSYENLINQIQEQESCIQNLNQQYNIFHVVLKVLTFEKKHRFQELLKFQNAVKNAHTLQDTKNNYDIIKKNCSIYKNKIIAIKNNLKIFGAQNEIYEKILFVLFEWLEN</sequence>
<dbReference type="PANTHER" id="PTHR16275">
    <property type="entry name" value="COILED-COIL DOMAIN-CONTAINING PROTEIN 40"/>
    <property type="match status" value="1"/>
</dbReference>
<dbReference type="EMBL" id="LT608257">
    <property type="protein sequence ID" value="SCO62328.1"/>
    <property type="molecule type" value="Genomic_DNA"/>
</dbReference>
<dbReference type="EMBL" id="LT614635">
    <property type="protein sequence ID" value="SCN25654.1"/>
    <property type="molecule type" value="Genomic_DNA"/>
</dbReference>
<dbReference type="InterPro" id="IPR037386">
    <property type="entry name" value="CCDC40"/>
</dbReference>
<proteinExistence type="predicted"/>
<keyword evidence="1" id="KW-0175">Coiled coil</keyword>
<feature type="coiled-coil region" evidence="1">
    <location>
        <begin position="242"/>
        <end position="308"/>
    </location>
</feature>
<dbReference type="SMR" id="A0A0Y9WU03"/>
<dbReference type="PANTHER" id="PTHR16275:SF8">
    <property type="entry name" value="COILED-COIL DOMAIN-CONTAINING PROTEIN 40"/>
    <property type="match status" value="1"/>
</dbReference>
<evidence type="ECO:0000256" key="2">
    <source>
        <dbReference type="SAM" id="MobiDB-lite"/>
    </source>
</evidence>
<dbReference type="GO" id="GO:0035082">
    <property type="term" value="P:axoneme assembly"/>
    <property type="evidence" value="ECO:0007669"/>
    <property type="project" value="InterPro"/>
</dbReference>
<gene>
    <name evidence="3" type="ORF">PBK173_000219500</name>
    <name evidence="4" type="ORF">PBNK65E_000212200</name>
    <name evidence="6" type="ORF">PBSP11A_000211000</name>
    <name evidence="5" type="ORF">PBSP11RLL_000210900</name>
</gene>
<dbReference type="EMBL" id="LT608273">
    <property type="protein sequence ID" value="SCO60589.1"/>
    <property type="molecule type" value="Genomic_DNA"/>
</dbReference>
<organism evidence="3 7">
    <name type="scientific">Plasmodium berghei</name>
    <dbReference type="NCBI Taxonomy" id="5821"/>
    <lineage>
        <taxon>Eukaryota</taxon>
        <taxon>Sar</taxon>
        <taxon>Alveolata</taxon>
        <taxon>Apicomplexa</taxon>
        <taxon>Aconoidasida</taxon>
        <taxon>Haemosporida</taxon>
        <taxon>Plasmodiidae</taxon>
        <taxon>Plasmodium</taxon>
        <taxon>Plasmodium (Vinckeia)</taxon>
    </lineage>
</organism>
<evidence type="ECO:0000313" key="4">
    <source>
        <dbReference type="EMBL" id="SCN25654.1"/>
    </source>
</evidence>
<evidence type="ECO:0000256" key="1">
    <source>
        <dbReference type="SAM" id="Coils"/>
    </source>
</evidence>
<name>A0A0Y9WU03_PLABE</name>
<dbReference type="GO" id="GO:0005737">
    <property type="term" value="C:cytoplasm"/>
    <property type="evidence" value="ECO:0007669"/>
    <property type="project" value="TreeGrafter"/>
</dbReference>
<feature type="region of interest" description="Disordered" evidence="2">
    <location>
        <begin position="168"/>
        <end position="192"/>
    </location>
</feature>
<evidence type="ECO:0000313" key="3">
    <source>
        <dbReference type="EMBL" id="CXI46146.1"/>
    </source>
</evidence>
<evidence type="ECO:0000313" key="9">
    <source>
        <dbReference type="Proteomes" id="UP000219974"/>
    </source>
</evidence>
<protein>
    <submittedName>
        <fullName evidence="3">Uncharacterized protein</fullName>
    </submittedName>
</protein>
<dbReference type="Proteomes" id="UP000220214">
    <property type="component" value="Chromosome 9"/>
</dbReference>
<reference evidence="3 7" key="1">
    <citation type="submission" date="2016-02" db="EMBL/GenBank/DDBJ databases">
        <authorList>
            <consortium name="Pathogen Informatics"/>
        </authorList>
    </citation>
    <scope>NUCLEOTIDE SEQUENCE [LARGE SCALE GENOMIC DNA]</scope>
    <source>
        <strain evidence="3 7">K173</strain>
        <strain evidence="4 10">NK65e</strain>
        <strain evidence="6 8">SP11 Antwerpcl1</strain>
        <strain evidence="5 9">SP11 RLL</strain>
    </source>
</reference>
<feature type="coiled-coil region" evidence="1">
    <location>
        <begin position="389"/>
        <end position="668"/>
    </location>
</feature>
<evidence type="ECO:0000313" key="5">
    <source>
        <dbReference type="EMBL" id="SCO60589.1"/>
    </source>
</evidence>
<dbReference type="AlphaFoldDB" id="A0A0Y9WU03"/>
<dbReference type="OMA" id="KNIMYIR"/>
<accession>A0A0Y9WU03</accession>
<evidence type="ECO:0000313" key="6">
    <source>
        <dbReference type="EMBL" id="SCO62328.1"/>
    </source>
</evidence>
<evidence type="ECO:0000313" key="8">
    <source>
        <dbReference type="Proteomes" id="UP000219860"/>
    </source>
</evidence>
<dbReference type="EMBL" id="LT160029">
    <property type="protein sequence ID" value="CXI46146.1"/>
    <property type="molecule type" value="Genomic_DNA"/>
</dbReference>
<dbReference type="Proteomes" id="UP000219974">
    <property type="component" value="Chromosome 9"/>
</dbReference>